<keyword evidence="3" id="KW-1185">Reference proteome</keyword>
<sequence length="120" mass="13041">MFDLVNQERVKAGLPAFTLDQKLTELARMKSQDMYQNNYFSHTSPTYGSALNMERQAGYSARVMGAENIAKAATTTRAHELFMGSEGHKANILNPLHDSIGIGVTKSGSGVVVTQLFSGD</sequence>
<gene>
    <name evidence="2" type="ORF">Psch_00354</name>
</gene>
<dbReference type="SUPFAM" id="SSF55797">
    <property type="entry name" value="PR-1-like"/>
    <property type="match status" value="1"/>
</dbReference>
<dbReference type="Gene3D" id="3.40.33.10">
    <property type="entry name" value="CAP"/>
    <property type="match status" value="1"/>
</dbReference>
<dbReference type="Pfam" id="PF00188">
    <property type="entry name" value="CAP"/>
    <property type="match status" value="1"/>
</dbReference>
<proteinExistence type="predicted"/>
<reference evidence="2 3" key="1">
    <citation type="journal article" date="2018" name="Environ. Microbiol.">
        <title>Novel energy conservation strategies and behaviour of Pelotomaculum schinkii driving syntrophic propionate catabolism.</title>
        <authorList>
            <person name="Hidalgo-Ahumada C.A.P."/>
            <person name="Nobu M.K."/>
            <person name="Narihiro T."/>
            <person name="Tamaki H."/>
            <person name="Liu W.T."/>
            <person name="Kamagata Y."/>
            <person name="Stams A.J.M."/>
            <person name="Imachi H."/>
            <person name="Sousa D.Z."/>
        </authorList>
    </citation>
    <scope>NUCLEOTIDE SEQUENCE [LARGE SCALE GENOMIC DNA]</scope>
    <source>
        <strain evidence="2 3">HH</strain>
    </source>
</reference>
<dbReference type="CDD" id="cd05379">
    <property type="entry name" value="CAP_bacterial"/>
    <property type="match status" value="1"/>
</dbReference>
<evidence type="ECO:0000313" key="3">
    <source>
        <dbReference type="Proteomes" id="UP000298324"/>
    </source>
</evidence>
<protein>
    <submittedName>
        <fullName evidence="2">Cysteine-rich secretory protein family protein</fullName>
    </submittedName>
</protein>
<name>A0A4Y7RDJ1_9FIRM</name>
<dbReference type="PANTHER" id="PTHR31157:SF1">
    <property type="entry name" value="SCP DOMAIN-CONTAINING PROTEIN"/>
    <property type="match status" value="1"/>
</dbReference>
<comment type="caution">
    <text evidence="2">The sequence shown here is derived from an EMBL/GenBank/DDBJ whole genome shotgun (WGS) entry which is preliminary data.</text>
</comment>
<dbReference type="InterPro" id="IPR014044">
    <property type="entry name" value="CAP_dom"/>
</dbReference>
<feature type="domain" description="SCP" evidence="1">
    <location>
        <begin position="2"/>
        <end position="117"/>
    </location>
</feature>
<dbReference type="Proteomes" id="UP000298324">
    <property type="component" value="Unassembled WGS sequence"/>
</dbReference>
<dbReference type="PANTHER" id="PTHR31157">
    <property type="entry name" value="SCP DOMAIN-CONTAINING PROTEIN"/>
    <property type="match status" value="1"/>
</dbReference>
<dbReference type="AlphaFoldDB" id="A0A4Y7RDJ1"/>
<evidence type="ECO:0000313" key="2">
    <source>
        <dbReference type="EMBL" id="TEB06821.1"/>
    </source>
</evidence>
<dbReference type="InterPro" id="IPR035940">
    <property type="entry name" value="CAP_sf"/>
</dbReference>
<organism evidence="2 3">
    <name type="scientific">Pelotomaculum schinkii</name>
    <dbReference type="NCBI Taxonomy" id="78350"/>
    <lineage>
        <taxon>Bacteria</taxon>
        <taxon>Bacillati</taxon>
        <taxon>Bacillota</taxon>
        <taxon>Clostridia</taxon>
        <taxon>Eubacteriales</taxon>
        <taxon>Desulfotomaculaceae</taxon>
        <taxon>Pelotomaculum</taxon>
    </lineage>
</organism>
<dbReference type="EMBL" id="QFGA01000001">
    <property type="protein sequence ID" value="TEB06821.1"/>
    <property type="molecule type" value="Genomic_DNA"/>
</dbReference>
<evidence type="ECO:0000259" key="1">
    <source>
        <dbReference type="Pfam" id="PF00188"/>
    </source>
</evidence>
<accession>A0A4Y7RDJ1</accession>